<dbReference type="PANTHER" id="PTHR35496:SF20">
    <property type="entry name" value="2S SEED STORAGE PROTEIN 1-RELATED"/>
    <property type="match status" value="1"/>
</dbReference>
<organism evidence="6 7">
    <name type="scientific">Jatropha curcas</name>
    <name type="common">Barbados nut</name>
    <dbReference type="NCBI Taxonomy" id="180498"/>
    <lineage>
        <taxon>Eukaryota</taxon>
        <taxon>Viridiplantae</taxon>
        <taxon>Streptophyta</taxon>
        <taxon>Embryophyta</taxon>
        <taxon>Tracheophyta</taxon>
        <taxon>Spermatophyta</taxon>
        <taxon>Magnoliopsida</taxon>
        <taxon>eudicotyledons</taxon>
        <taxon>Gunneridae</taxon>
        <taxon>Pentapetalae</taxon>
        <taxon>rosids</taxon>
        <taxon>fabids</taxon>
        <taxon>Malpighiales</taxon>
        <taxon>Euphorbiaceae</taxon>
        <taxon>Crotonoideae</taxon>
        <taxon>Jatropheae</taxon>
        <taxon>Jatropha</taxon>
    </lineage>
</organism>
<evidence type="ECO:0000313" key="7">
    <source>
        <dbReference type="Proteomes" id="UP000027138"/>
    </source>
</evidence>
<dbReference type="AlphaFoldDB" id="A0A067KS63"/>
<feature type="signal peptide" evidence="4">
    <location>
        <begin position="1"/>
        <end position="24"/>
    </location>
</feature>
<dbReference type="KEGG" id="jcu:105632890"/>
<keyword evidence="7" id="KW-1185">Reference proteome</keyword>
<sequence length="140" mass="15780">MANLITSTALLCVLLVIIANAVTGYRTIITTVEVDDSSNVRDICKKEAERRDLSSCENYITQRRGRSEDMLAMPGIENPRQQVPRQCCNQAKELSAICRCESIHYLLEKQLEEGEVGSEDEARRRTKNIIDVCFGSICPR</sequence>
<dbReference type="InterPro" id="IPR036312">
    <property type="entry name" value="Bifun_inhib/LTP/seed_sf"/>
</dbReference>
<accession>A0A067KS63</accession>
<dbReference type="SUPFAM" id="SSF47699">
    <property type="entry name" value="Bifunctional inhibitor/lipid-transfer protein/seed storage 2S albumin"/>
    <property type="match status" value="1"/>
</dbReference>
<dbReference type="OrthoDB" id="847254at2759"/>
<gene>
    <name evidence="6" type="ORF">JCGZ_00818</name>
</gene>
<evidence type="ECO:0000256" key="3">
    <source>
        <dbReference type="ARBA" id="ARBA00023157"/>
    </source>
</evidence>
<dbReference type="Proteomes" id="UP000027138">
    <property type="component" value="Unassembled WGS sequence"/>
</dbReference>
<evidence type="ECO:0000256" key="1">
    <source>
        <dbReference type="ARBA" id="ARBA00008262"/>
    </source>
</evidence>
<dbReference type="InterPro" id="IPR016140">
    <property type="entry name" value="Bifunc_inhib/LTP/seed_store"/>
</dbReference>
<feature type="chain" id="PRO_5001639837" description="Bifunctional inhibitor/plant lipid transfer protein/seed storage helical domain-containing protein" evidence="4">
    <location>
        <begin position="25"/>
        <end position="140"/>
    </location>
</feature>
<evidence type="ECO:0000256" key="2">
    <source>
        <dbReference type="ARBA" id="ARBA00022729"/>
    </source>
</evidence>
<dbReference type="EMBL" id="KK914353">
    <property type="protein sequence ID" value="KDP39061.1"/>
    <property type="molecule type" value="Genomic_DNA"/>
</dbReference>
<dbReference type="STRING" id="180498.A0A067KS63"/>
<name>A0A067KS63_JATCU</name>
<evidence type="ECO:0000256" key="4">
    <source>
        <dbReference type="SAM" id="SignalP"/>
    </source>
</evidence>
<protein>
    <recommendedName>
        <fullName evidence="5">Bifunctional inhibitor/plant lipid transfer protein/seed storage helical domain-containing protein</fullName>
    </recommendedName>
</protein>
<proteinExistence type="inferred from homology"/>
<evidence type="ECO:0000313" key="6">
    <source>
        <dbReference type="EMBL" id="KDP39061.1"/>
    </source>
</evidence>
<feature type="domain" description="Bifunctional inhibitor/plant lipid transfer protein/seed storage helical" evidence="5">
    <location>
        <begin position="56"/>
        <end position="133"/>
    </location>
</feature>
<dbReference type="GO" id="GO:0045735">
    <property type="term" value="F:nutrient reservoir activity"/>
    <property type="evidence" value="ECO:0007669"/>
    <property type="project" value="InterPro"/>
</dbReference>
<dbReference type="Gene3D" id="1.10.110.10">
    <property type="entry name" value="Plant lipid-transfer and hydrophobic proteins"/>
    <property type="match status" value="1"/>
</dbReference>
<dbReference type="InterPro" id="IPR000617">
    <property type="entry name" value="Napin/2SS/CON"/>
</dbReference>
<keyword evidence="3" id="KW-1015">Disulfide bond</keyword>
<comment type="similarity">
    <text evidence="1">Belongs to the 2S seed storage albumins family.</text>
</comment>
<evidence type="ECO:0000259" key="5">
    <source>
        <dbReference type="Pfam" id="PF00234"/>
    </source>
</evidence>
<dbReference type="Pfam" id="PF00234">
    <property type="entry name" value="Tryp_alpha_amyl"/>
    <property type="match status" value="1"/>
</dbReference>
<keyword evidence="2 4" id="KW-0732">Signal</keyword>
<dbReference type="PANTHER" id="PTHR35496">
    <property type="entry name" value="2S SEED STORAGE PROTEIN 1-RELATED"/>
    <property type="match status" value="1"/>
</dbReference>
<reference evidence="6 7" key="1">
    <citation type="journal article" date="2014" name="PLoS ONE">
        <title>Global Analysis of Gene Expression Profiles in Physic Nut (Jatropha curcas L.) Seedlings Exposed to Salt Stress.</title>
        <authorList>
            <person name="Zhang L."/>
            <person name="Zhang C."/>
            <person name="Wu P."/>
            <person name="Chen Y."/>
            <person name="Li M."/>
            <person name="Jiang H."/>
            <person name="Wu G."/>
        </authorList>
    </citation>
    <scope>NUCLEOTIDE SEQUENCE [LARGE SCALE GENOMIC DNA]</scope>
    <source>
        <strain evidence="7">cv. GZQX0401</strain>
        <tissue evidence="6">Young leaves</tissue>
    </source>
</reference>